<comment type="caution">
    <text evidence="3">The sequence shown here is derived from an EMBL/GenBank/DDBJ whole genome shotgun (WGS) entry which is preliminary data.</text>
</comment>
<dbReference type="Gene3D" id="3.30.300.30">
    <property type="match status" value="1"/>
</dbReference>
<evidence type="ECO:0000259" key="1">
    <source>
        <dbReference type="Pfam" id="PF00501"/>
    </source>
</evidence>
<keyword evidence="4" id="KW-1185">Reference proteome</keyword>
<dbReference type="Gene3D" id="3.40.50.12780">
    <property type="entry name" value="N-terminal domain of ligase-like"/>
    <property type="match status" value="1"/>
</dbReference>
<dbReference type="Pfam" id="PF00501">
    <property type="entry name" value="AMP-binding"/>
    <property type="match status" value="1"/>
</dbReference>
<feature type="domain" description="AMP-binding enzyme C-terminal" evidence="2">
    <location>
        <begin position="466"/>
        <end position="546"/>
    </location>
</feature>
<dbReference type="PANTHER" id="PTHR24096">
    <property type="entry name" value="LONG-CHAIN-FATTY-ACID--COA LIGASE"/>
    <property type="match status" value="1"/>
</dbReference>
<organism evidence="3 4">
    <name type="scientific">Cladobotryum mycophilum</name>
    <dbReference type="NCBI Taxonomy" id="491253"/>
    <lineage>
        <taxon>Eukaryota</taxon>
        <taxon>Fungi</taxon>
        <taxon>Dikarya</taxon>
        <taxon>Ascomycota</taxon>
        <taxon>Pezizomycotina</taxon>
        <taxon>Sordariomycetes</taxon>
        <taxon>Hypocreomycetidae</taxon>
        <taxon>Hypocreales</taxon>
        <taxon>Hypocreaceae</taxon>
        <taxon>Cladobotryum</taxon>
    </lineage>
</organism>
<dbReference type="Proteomes" id="UP001338125">
    <property type="component" value="Unassembled WGS sequence"/>
</dbReference>
<dbReference type="GO" id="GO:0016874">
    <property type="term" value="F:ligase activity"/>
    <property type="evidence" value="ECO:0007669"/>
    <property type="project" value="UniProtKB-KW"/>
</dbReference>
<dbReference type="CDD" id="cd05911">
    <property type="entry name" value="Firefly_Luc_like"/>
    <property type="match status" value="1"/>
</dbReference>
<keyword evidence="3" id="KW-0436">Ligase</keyword>
<gene>
    <name evidence="3" type="ORF">PT974_09924</name>
</gene>
<protein>
    <submittedName>
        <fullName evidence="3">Phenylacetyl-CoA ligase epaB</fullName>
    </submittedName>
</protein>
<evidence type="ECO:0000259" key="2">
    <source>
        <dbReference type="Pfam" id="PF13193"/>
    </source>
</evidence>
<name>A0ABR0SI09_9HYPO</name>
<accession>A0ABR0SI09</accession>
<proteinExistence type="predicted"/>
<dbReference type="Pfam" id="PF13193">
    <property type="entry name" value="AMP-binding_C"/>
    <property type="match status" value="1"/>
</dbReference>
<dbReference type="InterPro" id="IPR000873">
    <property type="entry name" value="AMP-dep_synth/lig_dom"/>
</dbReference>
<dbReference type="PANTHER" id="PTHR24096:SF265">
    <property type="entry name" value="ENZYME, PUTATIVE (AFU_ORTHOLOGUE AFUA_5G14270)-RELATED"/>
    <property type="match status" value="1"/>
</dbReference>
<feature type="domain" description="AMP-dependent synthetase/ligase" evidence="1">
    <location>
        <begin position="33"/>
        <end position="398"/>
    </location>
</feature>
<dbReference type="InterPro" id="IPR042099">
    <property type="entry name" value="ANL_N_sf"/>
</dbReference>
<dbReference type="SUPFAM" id="SSF56801">
    <property type="entry name" value="Acetyl-CoA synthetase-like"/>
    <property type="match status" value="1"/>
</dbReference>
<reference evidence="3 4" key="1">
    <citation type="submission" date="2024-01" db="EMBL/GenBank/DDBJ databases">
        <title>Complete genome of Cladobotryum mycophilum ATHUM6906.</title>
        <authorList>
            <person name="Christinaki A.C."/>
            <person name="Myridakis A.I."/>
            <person name="Kouvelis V.N."/>
        </authorList>
    </citation>
    <scope>NUCLEOTIDE SEQUENCE [LARGE SCALE GENOMIC DNA]</scope>
    <source>
        <strain evidence="3 4">ATHUM6906</strain>
    </source>
</reference>
<evidence type="ECO:0000313" key="3">
    <source>
        <dbReference type="EMBL" id="KAK5991639.1"/>
    </source>
</evidence>
<dbReference type="InterPro" id="IPR025110">
    <property type="entry name" value="AMP-bd_C"/>
</dbReference>
<dbReference type="InterPro" id="IPR045851">
    <property type="entry name" value="AMP-bd_C_sf"/>
</dbReference>
<dbReference type="EMBL" id="JAVFKD010000014">
    <property type="protein sequence ID" value="KAK5991639.1"/>
    <property type="molecule type" value="Genomic_DNA"/>
</dbReference>
<evidence type="ECO:0000313" key="4">
    <source>
        <dbReference type="Proteomes" id="UP001338125"/>
    </source>
</evidence>
<sequence>MPFLSQSNVEIPTTDLTTWFFHDNPEISDVNNPIFIDTEEPSRYYTHSTAQNTIRKLVAGLRAHGLRKGECVCVHSFNDIDYPILVNGIIAAGGIWAGTNPSYTANEIAHAIKIARIAFFVVEPELLQNVVAAADQVGLARNRIFTFDHVPGHKATAGFESWRNLMEHGEQDWEAFDDGQKSKNTTVARCFSSGTTGLPKAAVLSHYNFIAQHCIVNVTKKDYEEKRIVPLPLYHMASIPSSHFSALRDGVKTFIMRRFELRGYLRNIQKYQITELLLVPPMVMAIINNTHLLNDPNYSLDSIRNGIGGAAPLRKEPQQKLKALLRKKTPWAQIWAMTETTCFATMFPYPLDDDTGSVGYPLSGIDLKLVDEEGNDISKPDTPGELCIRGPTVIRGYLDASVPFDSDNPGREKLLRSDWDADGFFHTGDIAHVKGPDAGEDAGKWYIVDRKKELIKVRGFQVAPPELEGVLISHPLIQDAAVIGIEMRENGVETGTELPRAYIVRTSDNLAAEDVKTYLASKLAKYKRLDGGVVFVDQVPRNPSGKILKRILRERAAKEIKEEENRINAKL</sequence>